<evidence type="ECO:0000256" key="2">
    <source>
        <dbReference type="ARBA" id="ARBA00022679"/>
    </source>
</evidence>
<evidence type="ECO:0000313" key="4">
    <source>
        <dbReference type="Proteomes" id="UP000797356"/>
    </source>
</evidence>
<dbReference type="Gene3D" id="3.40.50.2000">
    <property type="entry name" value="Glycogen Phosphorylase B"/>
    <property type="match status" value="2"/>
</dbReference>
<dbReference type="PANTHER" id="PTHR11926:SF1500">
    <property type="entry name" value="INDOLE-3-ACETATE BETA-GLUCOSYLTRANSFERASE"/>
    <property type="match status" value="1"/>
</dbReference>
<dbReference type="Pfam" id="PF00201">
    <property type="entry name" value="UDPGT"/>
    <property type="match status" value="1"/>
</dbReference>
<dbReference type="PANTHER" id="PTHR11926">
    <property type="entry name" value="GLUCOSYL/GLUCURONOSYL TRANSFERASES"/>
    <property type="match status" value="1"/>
</dbReference>
<dbReference type="FunFam" id="3.40.50.2000:FF:000019">
    <property type="entry name" value="Glycosyltransferase"/>
    <property type="match status" value="1"/>
</dbReference>
<dbReference type="GO" id="GO:0080044">
    <property type="term" value="F:quercetin 7-O-glucosyltransferase activity"/>
    <property type="evidence" value="ECO:0007669"/>
    <property type="project" value="TreeGrafter"/>
</dbReference>
<name>A0A8K0ICF2_COCNU</name>
<keyword evidence="2" id="KW-0808">Transferase</keyword>
<accession>A0A8K0ICF2</accession>
<protein>
    <submittedName>
        <fullName evidence="3">Indole-3-acetate beta-glucosyltransferase</fullName>
    </submittedName>
</protein>
<evidence type="ECO:0000256" key="1">
    <source>
        <dbReference type="ARBA" id="ARBA00009995"/>
    </source>
</evidence>
<sequence>MLQLAKRLAIKGPRTTLVVTHFIVNTVDVEAGPVHVEPISDGHDEGGMQSAVTLEDYFQKLDEFGSKTLEELIVARENSGTPFTCMICDSFVPWGLAVAKKLRLPAIAFSTQSCAVSAIYYYVNEGKLDAPREHAIESFEGLPPMEREDFPSFAFRDGSYPTLTAYALNQFKVEKDDWVLFNSFDELESEVVTCLKRYMHARTIGPCMPLMDVDKHDGRDTYGMSMLEAEKDTCIKWLDAKPPDSVVYVSFGSFASLGVEQTKELAFGLKASDKYFLWVVRDPEKKSLPREIIEDPSEKGLVVKWCPQLVVLAHEAVRCFATHCGWNSTLETLCLGVPVVALPLWTDQPTNAKYVEDIWGVGRRVRAGEKRIFMRDEVERCIREVMDGEKSEEIRKNSRRLRDLAKKALSEGGSSDQNLNELVGYLNAKAKERSSLQLN</sequence>
<comment type="similarity">
    <text evidence="1">Belongs to the UDP-glycosyltransferase family.</text>
</comment>
<proteinExistence type="inferred from homology"/>
<dbReference type="InterPro" id="IPR002213">
    <property type="entry name" value="UDP_glucos_trans"/>
</dbReference>
<dbReference type="SUPFAM" id="SSF53756">
    <property type="entry name" value="UDP-Glycosyltransferase/glycogen phosphorylase"/>
    <property type="match status" value="1"/>
</dbReference>
<reference evidence="3" key="2">
    <citation type="submission" date="2019-07" db="EMBL/GenBank/DDBJ databases">
        <authorList>
            <person name="Yang Y."/>
            <person name="Bocs S."/>
            <person name="Baudouin L."/>
        </authorList>
    </citation>
    <scope>NUCLEOTIDE SEQUENCE</scope>
    <source>
        <tissue evidence="3">Spear leaf of Hainan Tall coconut</tissue>
    </source>
</reference>
<dbReference type="AlphaFoldDB" id="A0A8K0ICF2"/>
<comment type="caution">
    <text evidence="3">The sequence shown here is derived from an EMBL/GenBank/DDBJ whole genome shotgun (WGS) entry which is preliminary data.</text>
</comment>
<keyword evidence="4" id="KW-1185">Reference proteome</keyword>
<dbReference type="OrthoDB" id="5835829at2759"/>
<organism evidence="3 4">
    <name type="scientific">Cocos nucifera</name>
    <name type="common">Coconut palm</name>
    <dbReference type="NCBI Taxonomy" id="13894"/>
    <lineage>
        <taxon>Eukaryota</taxon>
        <taxon>Viridiplantae</taxon>
        <taxon>Streptophyta</taxon>
        <taxon>Embryophyta</taxon>
        <taxon>Tracheophyta</taxon>
        <taxon>Spermatophyta</taxon>
        <taxon>Magnoliopsida</taxon>
        <taxon>Liliopsida</taxon>
        <taxon>Arecaceae</taxon>
        <taxon>Arecoideae</taxon>
        <taxon>Cocoseae</taxon>
        <taxon>Attaleinae</taxon>
        <taxon>Cocos</taxon>
    </lineage>
</organism>
<dbReference type="GO" id="GO:0080043">
    <property type="term" value="F:quercetin 3-O-glucosyltransferase activity"/>
    <property type="evidence" value="ECO:0007669"/>
    <property type="project" value="TreeGrafter"/>
</dbReference>
<gene>
    <name evidence="3" type="ORF">COCNU_06G014980</name>
</gene>
<evidence type="ECO:0000313" key="3">
    <source>
        <dbReference type="EMBL" id="KAG1347669.1"/>
    </source>
</evidence>
<dbReference type="CDD" id="cd03784">
    <property type="entry name" value="GT1_Gtf-like"/>
    <property type="match status" value="1"/>
</dbReference>
<dbReference type="EMBL" id="CM017877">
    <property type="protein sequence ID" value="KAG1347669.1"/>
    <property type="molecule type" value="Genomic_DNA"/>
</dbReference>
<reference evidence="3" key="1">
    <citation type="journal article" date="2017" name="Gigascience">
        <title>The genome draft of coconut (Cocos nucifera).</title>
        <authorList>
            <person name="Xiao Y."/>
            <person name="Xu P."/>
            <person name="Fan H."/>
            <person name="Baudouin L."/>
            <person name="Xia W."/>
            <person name="Bocs S."/>
            <person name="Xu J."/>
            <person name="Li Q."/>
            <person name="Guo A."/>
            <person name="Zhou L."/>
            <person name="Li J."/>
            <person name="Wu Y."/>
            <person name="Ma Z."/>
            <person name="Armero A."/>
            <person name="Issali A.E."/>
            <person name="Liu N."/>
            <person name="Peng M."/>
            <person name="Yang Y."/>
        </authorList>
    </citation>
    <scope>NUCLEOTIDE SEQUENCE</scope>
    <source>
        <tissue evidence="3">Spear leaf of Hainan Tall coconut</tissue>
    </source>
</reference>
<dbReference type="Proteomes" id="UP000797356">
    <property type="component" value="Chromosome 6"/>
</dbReference>